<dbReference type="Proteomes" id="UP000198956">
    <property type="component" value="Unassembled WGS sequence"/>
</dbReference>
<evidence type="ECO:0000313" key="5">
    <source>
        <dbReference type="EMBL" id="SDG84890.1"/>
    </source>
</evidence>
<feature type="compositionally biased region" description="Basic and acidic residues" evidence="3">
    <location>
        <begin position="11"/>
        <end position="21"/>
    </location>
</feature>
<comment type="similarity">
    <text evidence="1">Belongs to the thioesterase PaaI family.</text>
</comment>
<gene>
    <name evidence="5" type="ORF">SAMN04489735_100445</name>
</gene>
<dbReference type="InterPro" id="IPR003736">
    <property type="entry name" value="PAAI_dom"/>
</dbReference>
<accession>A0A1G7XMK6</accession>
<feature type="region of interest" description="Disordered" evidence="3">
    <location>
        <begin position="1"/>
        <end position="21"/>
    </location>
</feature>
<dbReference type="Pfam" id="PF03061">
    <property type="entry name" value="4HBT"/>
    <property type="match status" value="1"/>
</dbReference>
<dbReference type="PANTHER" id="PTHR43240">
    <property type="entry name" value="1,4-DIHYDROXY-2-NAPHTHOYL-COA THIOESTERASE 1"/>
    <property type="match status" value="1"/>
</dbReference>
<dbReference type="CDD" id="cd03443">
    <property type="entry name" value="PaaI_thioesterase"/>
    <property type="match status" value="1"/>
</dbReference>
<dbReference type="InterPro" id="IPR006683">
    <property type="entry name" value="Thioestr_dom"/>
</dbReference>
<evidence type="ECO:0000256" key="2">
    <source>
        <dbReference type="ARBA" id="ARBA00022801"/>
    </source>
</evidence>
<dbReference type="PANTHER" id="PTHR43240:SF5">
    <property type="entry name" value="1,4-DIHYDROXY-2-NAPHTHOYL-COA THIOESTERASE 1"/>
    <property type="match status" value="1"/>
</dbReference>
<evidence type="ECO:0000256" key="1">
    <source>
        <dbReference type="ARBA" id="ARBA00008324"/>
    </source>
</evidence>
<dbReference type="NCBIfam" id="TIGR00369">
    <property type="entry name" value="unchar_dom_1"/>
    <property type="match status" value="1"/>
</dbReference>
<evidence type="ECO:0000313" key="6">
    <source>
        <dbReference type="Proteomes" id="UP000198956"/>
    </source>
</evidence>
<dbReference type="GO" id="GO:0061522">
    <property type="term" value="F:1,4-dihydroxy-2-naphthoyl-CoA thioesterase activity"/>
    <property type="evidence" value="ECO:0007669"/>
    <property type="project" value="TreeGrafter"/>
</dbReference>
<dbReference type="SUPFAM" id="SSF54637">
    <property type="entry name" value="Thioesterase/thiol ester dehydrase-isomerase"/>
    <property type="match status" value="1"/>
</dbReference>
<dbReference type="InterPro" id="IPR029069">
    <property type="entry name" value="HotDog_dom_sf"/>
</dbReference>
<evidence type="ECO:0000259" key="4">
    <source>
        <dbReference type="Pfam" id="PF03061"/>
    </source>
</evidence>
<sequence>MLKEMLVPRNDGARKREKMREGMEGMDIQGTLVEVLGIEIKEMTPERVVATMPVNKTVHQPFGLLHGGASVVLAETVASMGTWSAIDQENEMAVGLEINANHVRPKRDGLVTAVATPLHKGRTTMVWDIKITDEEDKLICVSRCTVAIVKKKKV</sequence>
<feature type="domain" description="Thioesterase" evidence="4">
    <location>
        <begin position="62"/>
        <end position="140"/>
    </location>
</feature>
<proteinExistence type="inferred from homology"/>
<evidence type="ECO:0000256" key="3">
    <source>
        <dbReference type="SAM" id="MobiDB-lite"/>
    </source>
</evidence>
<reference evidence="5 6" key="1">
    <citation type="submission" date="2016-10" db="EMBL/GenBank/DDBJ databases">
        <authorList>
            <person name="de Groot N.N."/>
        </authorList>
    </citation>
    <scope>NUCLEOTIDE SEQUENCE [LARGE SCALE GENOMIC DNA]</scope>
    <source>
        <strain evidence="5 6">L 420-91</strain>
    </source>
</reference>
<dbReference type="EMBL" id="FNDE01000004">
    <property type="protein sequence ID" value="SDG84890.1"/>
    <property type="molecule type" value="Genomic_DNA"/>
</dbReference>
<dbReference type="GO" id="GO:0005829">
    <property type="term" value="C:cytosol"/>
    <property type="evidence" value="ECO:0007669"/>
    <property type="project" value="TreeGrafter"/>
</dbReference>
<dbReference type="AlphaFoldDB" id="A0A1G7XMK6"/>
<keyword evidence="2" id="KW-0378">Hydrolase</keyword>
<organism evidence="5 6">
    <name type="scientific">Aneurinibacillus thermoaerophilus</name>
    <dbReference type="NCBI Taxonomy" id="143495"/>
    <lineage>
        <taxon>Bacteria</taxon>
        <taxon>Bacillati</taxon>
        <taxon>Bacillota</taxon>
        <taxon>Bacilli</taxon>
        <taxon>Bacillales</taxon>
        <taxon>Paenibacillaceae</taxon>
        <taxon>Aneurinibacillus group</taxon>
        <taxon>Aneurinibacillus</taxon>
    </lineage>
</organism>
<name>A0A1G7XMK6_ANETH</name>
<protein>
    <submittedName>
        <fullName evidence="5">Uncharacterized domain 1-containing protein</fullName>
    </submittedName>
</protein>
<dbReference type="Gene3D" id="3.10.129.10">
    <property type="entry name" value="Hotdog Thioesterase"/>
    <property type="match status" value="1"/>
</dbReference>